<evidence type="ECO:0000259" key="2">
    <source>
        <dbReference type="PROSITE" id="PS51737"/>
    </source>
</evidence>
<dbReference type="InterPro" id="IPR038109">
    <property type="entry name" value="DNA_bind_recomb_sf"/>
</dbReference>
<keyword evidence="4" id="KW-1185">Reference proteome</keyword>
<reference evidence="3" key="1">
    <citation type="submission" date="2016-10" db="EMBL/GenBank/DDBJ databases">
        <authorList>
            <person name="Varghese N."/>
            <person name="Submissions S."/>
        </authorList>
    </citation>
    <scope>NUCLEOTIDE SEQUENCE [LARGE SCALE GENOMIC DNA]</scope>
    <source>
        <strain evidence="3">YR281</strain>
    </source>
</reference>
<dbReference type="InterPro" id="IPR006119">
    <property type="entry name" value="Resolv_N"/>
</dbReference>
<dbReference type="SUPFAM" id="SSF53041">
    <property type="entry name" value="Resolvase-like"/>
    <property type="match status" value="1"/>
</dbReference>
<dbReference type="InterPro" id="IPR050639">
    <property type="entry name" value="SSR_resolvase"/>
</dbReference>
<name>A0A7Z7FP92_9BURK</name>
<dbReference type="InterPro" id="IPR036162">
    <property type="entry name" value="Resolvase-like_N_sf"/>
</dbReference>
<dbReference type="AlphaFoldDB" id="A0A7Z7FP92"/>
<comment type="caution">
    <text evidence="3">The sequence shown here is derived from an EMBL/GenBank/DDBJ whole genome shotgun (WGS) entry which is preliminary data.</text>
</comment>
<dbReference type="Gene3D" id="3.90.1750.20">
    <property type="entry name" value="Putative Large Serine Recombinase, Chain B, Domain 2"/>
    <property type="match status" value="1"/>
</dbReference>
<dbReference type="PROSITE" id="PS51737">
    <property type="entry name" value="RECOMBINASE_DNA_BIND"/>
    <property type="match status" value="1"/>
</dbReference>
<feature type="domain" description="Recombinase" evidence="2">
    <location>
        <begin position="194"/>
        <end position="318"/>
    </location>
</feature>
<gene>
    <name evidence="3" type="ORF">SAMN04487926_13830</name>
</gene>
<evidence type="ECO:0000313" key="4">
    <source>
        <dbReference type="Proteomes" id="UP000198900"/>
    </source>
</evidence>
<dbReference type="PROSITE" id="PS51736">
    <property type="entry name" value="RECOMBINASES_3"/>
    <property type="match status" value="1"/>
</dbReference>
<dbReference type="Pfam" id="PF00239">
    <property type="entry name" value="Resolvase"/>
    <property type="match status" value="1"/>
</dbReference>
<organism evidence="3 4">
    <name type="scientific">Paraburkholderia steynii</name>
    <dbReference type="NCBI Taxonomy" id="1245441"/>
    <lineage>
        <taxon>Bacteria</taxon>
        <taxon>Pseudomonadati</taxon>
        <taxon>Pseudomonadota</taxon>
        <taxon>Betaproteobacteria</taxon>
        <taxon>Burkholderiales</taxon>
        <taxon>Burkholderiaceae</taxon>
        <taxon>Paraburkholderia</taxon>
    </lineage>
</organism>
<evidence type="ECO:0000259" key="1">
    <source>
        <dbReference type="PROSITE" id="PS51736"/>
    </source>
</evidence>
<dbReference type="FunFam" id="3.40.50.1390:FF:000008">
    <property type="entry name" value="DNA recombinase"/>
    <property type="match status" value="1"/>
</dbReference>
<dbReference type="PANTHER" id="PTHR30461:SF23">
    <property type="entry name" value="DNA RECOMBINASE-RELATED"/>
    <property type="match status" value="1"/>
</dbReference>
<dbReference type="PANTHER" id="PTHR30461">
    <property type="entry name" value="DNA-INVERTASE FROM LAMBDOID PROPHAGE"/>
    <property type="match status" value="1"/>
</dbReference>
<accession>A0A7Z7FP92</accession>
<dbReference type="RefSeq" id="WP_143036652.1">
    <property type="nucleotide sequence ID" value="NZ_FNDI01000038.1"/>
</dbReference>
<dbReference type="Proteomes" id="UP000198900">
    <property type="component" value="Unassembled WGS sequence"/>
</dbReference>
<dbReference type="InterPro" id="IPR011109">
    <property type="entry name" value="DNA_bind_recombinase_dom"/>
</dbReference>
<sequence>MKASPSELSHTRTRAAQYVRMSTDYQKYSPENQKLAISKFAVDHNIEIVATYEDTGKSGLTLHGRKGLQRLLADVHAADREFDQVLVFDVSRWGRFQDVDESAHYEYVCRQAGVKVTYCQESFNNDGTPASNLLKTLKRAMAGEYSRELSAKVYAGQCRLAERGFWQGASAGFGLQRILVDAHRRVKGPLKDRERKSLQTDRVIIVPGKPSEVALVRRIFEWYVEHGIGPYRIARRLNDFGICNARAGKWPSQLVGNILNNEKYAGANIYGRTATKLNAPWKRNPESEWVRAPLAFEPVIDPSVFKAAHNMRRRRTRFLTDDELLDRLGCFAKSARRITQKTIDLERTLPAGQTYARRFGSVLNAYTRIGYEPRCHGMSPEVFRASRSALRARVQHVADQLRIRGHSLAFSADGNTVTVDNELSIRFVARLVRHYDCRSPRWKVRWPLRSSPHLLAVFRLDAAFASLVDVHLFPRGSLPPGRELAISIGKGREGILEKFRFPDESILIELTARCPLEMSYERPDTAAD</sequence>
<dbReference type="GO" id="GO:0003677">
    <property type="term" value="F:DNA binding"/>
    <property type="evidence" value="ECO:0007669"/>
    <property type="project" value="InterPro"/>
</dbReference>
<dbReference type="SMART" id="SM00857">
    <property type="entry name" value="Resolvase"/>
    <property type="match status" value="1"/>
</dbReference>
<dbReference type="CDD" id="cd00338">
    <property type="entry name" value="Ser_Recombinase"/>
    <property type="match status" value="1"/>
</dbReference>
<protein>
    <submittedName>
        <fullName evidence="3">Site-specific DNA recombinase</fullName>
    </submittedName>
</protein>
<evidence type="ECO:0000313" key="3">
    <source>
        <dbReference type="EMBL" id="SDJ22629.1"/>
    </source>
</evidence>
<dbReference type="EMBL" id="FNDI01000038">
    <property type="protein sequence ID" value="SDJ22629.1"/>
    <property type="molecule type" value="Genomic_DNA"/>
</dbReference>
<feature type="domain" description="Resolvase/invertase-type recombinase catalytic" evidence="1">
    <location>
        <begin position="14"/>
        <end position="164"/>
    </location>
</feature>
<dbReference type="Gene3D" id="3.40.50.1390">
    <property type="entry name" value="Resolvase, N-terminal catalytic domain"/>
    <property type="match status" value="1"/>
</dbReference>
<dbReference type="Pfam" id="PF07508">
    <property type="entry name" value="Recombinase"/>
    <property type="match status" value="1"/>
</dbReference>
<dbReference type="GO" id="GO:0000150">
    <property type="term" value="F:DNA strand exchange activity"/>
    <property type="evidence" value="ECO:0007669"/>
    <property type="project" value="InterPro"/>
</dbReference>
<proteinExistence type="predicted"/>